<evidence type="ECO:0000259" key="6">
    <source>
        <dbReference type="Pfam" id="PF25954"/>
    </source>
</evidence>
<evidence type="ECO:0000256" key="3">
    <source>
        <dbReference type="ARBA" id="ARBA00022448"/>
    </source>
</evidence>
<evidence type="ECO:0000256" key="2">
    <source>
        <dbReference type="ARBA" id="ARBA00009477"/>
    </source>
</evidence>
<dbReference type="InterPro" id="IPR006143">
    <property type="entry name" value="RND_pump_MFP"/>
</dbReference>
<sequence>MPSASFSSRRWLGLRARPFGITVLLLACAAAGLFAWRAGGSSASAKPTAEAPPTPVAAMVVRTETLPRSIEAIGSLQAVRQVILAPEVAGRVTAINFDAGTDVAEGAPLVQLYDAPLRSARAVAVSKGRFAQLQEKRSQGLAPSGFVTQETLQQRQEDLKQADASLDQLDAQIAQMTIRAPFAGQVGLRKVNLGQYVNAGDALATLTALDQLYANFTVPQQRLSNLKVGGAVTIRTDAFPDRVFEAKINAIEPQVAEDTRNVLVQALFPNPDRLLRPGLFVMVNVVLPPQADAIVVPVTAIQTSASGESVLVVRDNKAVGVAVKTGQRIGERVVVEQGLAPGDHIVTAGQLRVMPGAAVQTTMAETPEKGR</sequence>
<accession>A0A1G7HXE4</accession>
<evidence type="ECO:0000259" key="5">
    <source>
        <dbReference type="Pfam" id="PF25917"/>
    </source>
</evidence>
<dbReference type="Gene3D" id="2.40.420.20">
    <property type="match status" value="1"/>
</dbReference>
<comment type="similarity">
    <text evidence="2">Belongs to the membrane fusion protein (MFP) (TC 8.A.1) family.</text>
</comment>
<keyword evidence="4" id="KW-0175">Coiled coil</keyword>
<gene>
    <name evidence="8" type="ORF">SAMN05216337_104333</name>
</gene>
<feature type="domain" description="Multidrug resistance protein MdtA-like barrel-sandwich hybrid" evidence="5">
    <location>
        <begin position="80"/>
        <end position="207"/>
    </location>
</feature>
<feature type="coiled-coil region" evidence="4">
    <location>
        <begin position="152"/>
        <end position="179"/>
    </location>
</feature>
<dbReference type="GO" id="GO:0015562">
    <property type="term" value="F:efflux transmembrane transporter activity"/>
    <property type="evidence" value="ECO:0007669"/>
    <property type="project" value="TreeGrafter"/>
</dbReference>
<dbReference type="Proteomes" id="UP000199245">
    <property type="component" value="Unassembled WGS sequence"/>
</dbReference>
<dbReference type="InterPro" id="IPR058792">
    <property type="entry name" value="Beta-barrel_RND_2"/>
</dbReference>
<name>A0A1G7HXE4_9BRAD</name>
<keyword evidence="3" id="KW-0813">Transport</keyword>
<dbReference type="GO" id="GO:1990281">
    <property type="term" value="C:efflux pump complex"/>
    <property type="evidence" value="ECO:0007669"/>
    <property type="project" value="TreeGrafter"/>
</dbReference>
<evidence type="ECO:0000256" key="4">
    <source>
        <dbReference type="SAM" id="Coils"/>
    </source>
</evidence>
<organism evidence="8 9">
    <name type="scientific">Bradyrhizobium brasilense</name>
    <dbReference type="NCBI Taxonomy" id="1419277"/>
    <lineage>
        <taxon>Bacteria</taxon>
        <taxon>Pseudomonadati</taxon>
        <taxon>Pseudomonadota</taxon>
        <taxon>Alphaproteobacteria</taxon>
        <taxon>Hyphomicrobiales</taxon>
        <taxon>Nitrobacteraceae</taxon>
        <taxon>Bradyrhizobium</taxon>
    </lineage>
</organism>
<reference evidence="8 9" key="1">
    <citation type="submission" date="2016-10" db="EMBL/GenBank/DDBJ databases">
        <authorList>
            <person name="de Groot N.N."/>
        </authorList>
    </citation>
    <scope>NUCLEOTIDE SEQUENCE [LARGE SCALE GENOMIC DNA]</scope>
    <source>
        <strain evidence="8 9">R5</strain>
    </source>
</reference>
<feature type="domain" description="CusB-like beta-barrel" evidence="6">
    <location>
        <begin position="214"/>
        <end position="285"/>
    </location>
</feature>
<dbReference type="Gene3D" id="1.10.287.470">
    <property type="entry name" value="Helix hairpin bin"/>
    <property type="match status" value="1"/>
</dbReference>
<dbReference type="EMBL" id="FMZW01000043">
    <property type="protein sequence ID" value="SDF05181.1"/>
    <property type="molecule type" value="Genomic_DNA"/>
</dbReference>
<feature type="domain" description="Multidrug resistance protein MdtA-like C-terminal permuted SH3" evidence="7">
    <location>
        <begin position="292"/>
        <end position="349"/>
    </location>
</feature>
<dbReference type="Pfam" id="PF25967">
    <property type="entry name" value="RND-MFP_C"/>
    <property type="match status" value="1"/>
</dbReference>
<protein>
    <submittedName>
        <fullName evidence="8">Membrane fusion protein, multidrug efflux system</fullName>
    </submittedName>
</protein>
<evidence type="ECO:0000313" key="8">
    <source>
        <dbReference type="EMBL" id="SDF05181.1"/>
    </source>
</evidence>
<proteinExistence type="inferred from homology"/>
<dbReference type="Gene3D" id="2.40.50.100">
    <property type="match status" value="1"/>
</dbReference>
<evidence type="ECO:0000259" key="7">
    <source>
        <dbReference type="Pfam" id="PF25967"/>
    </source>
</evidence>
<evidence type="ECO:0000256" key="1">
    <source>
        <dbReference type="ARBA" id="ARBA00004196"/>
    </source>
</evidence>
<dbReference type="InterPro" id="IPR058627">
    <property type="entry name" value="MdtA-like_C"/>
</dbReference>
<dbReference type="Pfam" id="PF25954">
    <property type="entry name" value="Beta-barrel_RND_2"/>
    <property type="match status" value="1"/>
</dbReference>
<dbReference type="PANTHER" id="PTHR30469">
    <property type="entry name" value="MULTIDRUG RESISTANCE PROTEIN MDTA"/>
    <property type="match status" value="1"/>
</dbReference>
<evidence type="ECO:0000313" key="9">
    <source>
        <dbReference type="Proteomes" id="UP000199245"/>
    </source>
</evidence>
<dbReference type="InterPro" id="IPR058625">
    <property type="entry name" value="MdtA-like_BSH"/>
</dbReference>
<comment type="subcellular location">
    <subcellularLocation>
        <location evidence="1">Cell envelope</location>
    </subcellularLocation>
</comment>
<dbReference type="RefSeq" id="WP_092088537.1">
    <property type="nucleotide sequence ID" value="NZ_FMZW01000043.1"/>
</dbReference>
<dbReference type="Gene3D" id="2.40.30.170">
    <property type="match status" value="1"/>
</dbReference>
<dbReference type="SUPFAM" id="SSF111369">
    <property type="entry name" value="HlyD-like secretion proteins"/>
    <property type="match status" value="1"/>
</dbReference>
<dbReference type="NCBIfam" id="TIGR01730">
    <property type="entry name" value="RND_mfp"/>
    <property type="match status" value="1"/>
</dbReference>
<dbReference type="FunFam" id="2.40.30.170:FF:000010">
    <property type="entry name" value="Efflux RND transporter periplasmic adaptor subunit"/>
    <property type="match status" value="1"/>
</dbReference>
<dbReference type="Pfam" id="PF25917">
    <property type="entry name" value="BSH_RND"/>
    <property type="match status" value="1"/>
</dbReference>
<dbReference type="AlphaFoldDB" id="A0A1G7HXE4"/>
<dbReference type="PANTHER" id="PTHR30469:SF29">
    <property type="entry name" value="BLR2860 PROTEIN"/>
    <property type="match status" value="1"/>
</dbReference>